<name>A0ABQ3J9P3_9PSEU</name>
<reference evidence="2" key="1">
    <citation type="journal article" date="2019" name="Int. J. Syst. Evol. Microbiol.">
        <title>The Global Catalogue of Microorganisms (GCM) 10K type strain sequencing project: providing services to taxonomists for standard genome sequencing and annotation.</title>
        <authorList>
            <consortium name="The Broad Institute Genomics Platform"/>
            <consortium name="The Broad Institute Genome Sequencing Center for Infectious Disease"/>
            <person name="Wu L."/>
            <person name="Ma J."/>
        </authorList>
    </citation>
    <scope>NUCLEOTIDE SEQUENCE [LARGE SCALE GENOMIC DNA]</scope>
    <source>
        <strain evidence="2">CGMCC 4.7677</strain>
    </source>
</reference>
<sequence length="186" mass="20302">MACLVAGLGRWSARVERRLVLTDVLGQLRRCVAGGGAFLRALHVGTDQVGVGQRGVQRVQCAVLLLGQDTQGGHAVQEVLQRPARHHGRHPAGRRTSQEGFGGDSVHFGPSLFDRRAYRKRTPIVLRLRIRGWLRGAPGCTPAPISSPHRIRKTAERRNLPVPVRTWAKLTASVHGEPAFAVSTAR</sequence>
<dbReference type="EMBL" id="BNAU01000005">
    <property type="protein sequence ID" value="GHF08796.1"/>
    <property type="molecule type" value="Genomic_DNA"/>
</dbReference>
<organism evidence="1 2">
    <name type="scientific">Amycolatopsis deserti</name>
    <dbReference type="NCBI Taxonomy" id="185696"/>
    <lineage>
        <taxon>Bacteria</taxon>
        <taxon>Bacillati</taxon>
        <taxon>Actinomycetota</taxon>
        <taxon>Actinomycetes</taxon>
        <taxon>Pseudonocardiales</taxon>
        <taxon>Pseudonocardiaceae</taxon>
        <taxon>Amycolatopsis</taxon>
    </lineage>
</organism>
<comment type="caution">
    <text evidence="1">The sequence shown here is derived from an EMBL/GenBank/DDBJ whole genome shotgun (WGS) entry which is preliminary data.</text>
</comment>
<protein>
    <submittedName>
        <fullName evidence="1">Uncharacterized protein</fullName>
    </submittedName>
</protein>
<gene>
    <name evidence="1" type="ORF">GCM10017786_48270</name>
</gene>
<keyword evidence="2" id="KW-1185">Reference proteome</keyword>
<dbReference type="RefSeq" id="WP_191246892.1">
    <property type="nucleotide sequence ID" value="NZ_BNAU01000005.1"/>
</dbReference>
<evidence type="ECO:0000313" key="2">
    <source>
        <dbReference type="Proteomes" id="UP000605897"/>
    </source>
</evidence>
<proteinExistence type="predicted"/>
<accession>A0ABQ3J9P3</accession>
<dbReference type="Proteomes" id="UP000605897">
    <property type="component" value="Unassembled WGS sequence"/>
</dbReference>
<evidence type="ECO:0000313" key="1">
    <source>
        <dbReference type="EMBL" id="GHF08796.1"/>
    </source>
</evidence>